<feature type="domain" description="HTH araC/xylS-type" evidence="4">
    <location>
        <begin position="184"/>
        <end position="282"/>
    </location>
</feature>
<evidence type="ECO:0000313" key="5">
    <source>
        <dbReference type="EMBL" id="GMK44816.1"/>
    </source>
</evidence>
<accession>A0ABQ6NI91</accession>
<dbReference type="Pfam" id="PF12833">
    <property type="entry name" value="HTH_18"/>
    <property type="match status" value="1"/>
</dbReference>
<organism evidence="5 6">
    <name type="scientific">Paenibacillus glycanilyticus</name>
    <dbReference type="NCBI Taxonomy" id="126569"/>
    <lineage>
        <taxon>Bacteria</taxon>
        <taxon>Bacillati</taxon>
        <taxon>Bacillota</taxon>
        <taxon>Bacilli</taxon>
        <taxon>Bacillales</taxon>
        <taxon>Paenibacillaceae</taxon>
        <taxon>Paenibacillus</taxon>
    </lineage>
</organism>
<dbReference type="RefSeq" id="WP_317979748.1">
    <property type="nucleotide sequence ID" value="NZ_BTCL01000005.1"/>
</dbReference>
<comment type="caution">
    <text evidence="5">The sequence shown here is derived from an EMBL/GenBank/DDBJ whole genome shotgun (WGS) entry which is preliminary data.</text>
</comment>
<gene>
    <name evidence="5" type="primary">yisR_3</name>
    <name evidence="5" type="ORF">PghCCS26_19440</name>
</gene>
<keyword evidence="2" id="KW-0238">DNA-binding</keyword>
<evidence type="ECO:0000256" key="2">
    <source>
        <dbReference type="ARBA" id="ARBA00023125"/>
    </source>
</evidence>
<dbReference type="InterPro" id="IPR009057">
    <property type="entry name" value="Homeodomain-like_sf"/>
</dbReference>
<evidence type="ECO:0000256" key="1">
    <source>
        <dbReference type="ARBA" id="ARBA00023015"/>
    </source>
</evidence>
<name>A0ABQ6NI91_9BACL</name>
<evidence type="ECO:0000259" key="4">
    <source>
        <dbReference type="PROSITE" id="PS01124"/>
    </source>
</evidence>
<dbReference type="SUPFAM" id="SSF46689">
    <property type="entry name" value="Homeodomain-like"/>
    <property type="match status" value="2"/>
</dbReference>
<keyword evidence="3" id="KW-0804">Transcription</keyword>
<keyword evidence="6" id="KW-1185">Reference proteome</keyword>
<reference evidence="5 6" key="1">
    <citation type="submission" date="2023-05" db="EMBL/GenBank/DDBJ databases">
        <title>Draft genome of Paenibacillus sp. CCS26.</title>
        <authorList>
            <person name="Akita H."/>
            <person name="Shinto Y."/>
            <person name="Kimura Z."/>
        </authorList>
    </citation>
    <scope>NUCLEOTIDE SEQUENCE [LARGE SCALE GENOMIC DNA]</scope>
    <source>
        <strain evidence="5 6">CCS26</strain>
    </source>
</reference>
<protein>
    <submittedName>
        <fullName evidence="5">HTH-type transcriptional regulator YisR</fullName>
    </submittedName>
</protein>
<dbReference type="Gene3D" id="1.10.10.60">
    <property type="entry name" value="Homeodomain-like"/>
    <property type="match status" value="2"/>
</dbReference>
<evidence type="ECO:0000313" key="6">
    <source>
        <dbReference type="Proteomes" id="UP001285921"/>
    </source>
</evidence>
<dbReference type="PROSITE" id="PS01124">
    <property type="entry name" value="HTH_ARAC_FAMILY_2"/>
    <property type="match status" value="1"/>
</dbReference>
<dbReference type="EMBL" id="BTCL01000005">
    <property type="protein sequence ID" value="GMK44816.1"/>
    <property type="molecule type" value="Genomic_DNA"/>
</dbReference>
<dbReference type="PANTHER" id="PTHR43280:SF30">
    <property type="entry name" value="MMSAB OPERON REGULATORY PROTEIN"/>
    <property type="match status" value="1"/>
</dbReference>
<evidence type="ECO:0000256" key="3">
    <source>
        <dbReference type="ARBA" id="ARBA00023163"/>
    </source>
</evidence>
<dbReference type="SUPFAM" id="SSF51215">
    <property type="entry name" value="Regulatory protein AraC"/>
    <property type="match status" value="1"/>
</dbReference>
<dbReference type="InterPro" id="IPR018060">
    <property type="entry name" value="HTH_AraC"/>
</dbReference>
<keyword evidence="1" id="KW-0805">Transcription regulation</keyword>
<sequence>MFHFECPPMPHFVQIGEDTYQPGRKHPDRSSIGVFDLLFVTEGCLYLAEGENELTLPAGFFGILRPDLDHHTVIPCREETHFYWLHFQTTGQWHPEPYDKEPLPPEQEPLYPPIEYFSFYLPRSGPVQSLGRGEELFRELLHLYENPAGNSRWQEQQLFHAILLKLQEDSKGETTQSSHLQLAEDAALYLRKHYRDPLSYKRMAEELHFHANYIALCMKRTFGCTPLDYVTQYRIEQAKRLLIHTNDPVGAIAEDTGFGSFPYFVRCFHKRTGKTPKQFRMLYRQSKPPAPAT</sequence>
<proteinExistence type="predicted"/>
<dbReference type="PANTHER" id="PTHR43280">
    <property type="entry name" value="ARAC-FAMILY TRANSCRIPTIONAL REGULATOR"/>
    <property type="match status" value="1"/>
</dbReference>
<dbReference type="Proteomes" id="UP001285921">
    <property type="component" value="Unassembled WGS sequence"/>
</dbReference>
<dbReference type="InterPro" id="IPR037923">
    <property type="entry name" value="HTH-like"/>
</dbReference>
<dbReference type="SMART" id="SM00342">
    <property type="entry name" value="HTH_ARAC"/>
    <property type="match status" value="1"/>
</dbReference>